<comment type="caution">
    <text evidence="13">The sequence shown here is derived from an EMBL/GenBank/DDBJ whole genome shotgun (WGS) entry which is preliminary data.</text>
</comment>
<organism evidence="13 14">
    <name type="scientific">Marinobacterium halophilum</name>
    <dbReference type="NCBI Taxonomy" id="267374"/>
    <lineage>
        <taxon>Bacteria</taxon>
        <taxon>Pseudomonadati</taxon>
        <taxon>Pseudomonadota</taxon>
        <taxon>Gammaproteobacteria</taxon>
        <taxon>Oceanospirillales</taxon>
        <taxon>Oceanospirillaceae</taxon>
        <taxon>Marinobacterium</taxon>
    </lineage>
</organism>
<keyword evidence="4" id="KW-1003">Cell membrane</keyword>
<accession>A0A2P8EWM3</accession>
<dbReference type="AlphaFoldDB" id="A0A2P8EWM3"/>
<evidence type="ECO:0000313" key="13">
    <source>
        <dbReference type="EMBL" id="PSL13867.1"/>
    </source>
</evidence>
<dbReference type="PROSITE" id="PS50885">
    <property type="entry name" value="HAMP"/>
    <property type="match status" value="1"/>
</dbReference>
<dbReference type="InterPro" id="IPR003660">
    <property type="entry name" value="HAMP_dom"/>
</dbReference>
<dbReference type="InterPro" id="IPR036890">
    <property type="entry name" value="HATPase_C_sf"/>
</dbReference>
<keyword evidence="6" id="KW-0808">Transferase</keyword>
<dbReference type="Proteomes" id="UP000242133">
    <property type="component" value="Unassembled WGS sequence"/>
</dbReference>
<evidence type="ECO:0000256" key="9">
    <source>
        <dbReference type="ARBA" id="ARBA00022840"/>
    </source>
</evidence>
<keyword evidence="8 13" id="KW-0418">Kinase</keyword>
<evidence type="ECO:0000313" key="14">
    <source>
        <dbReference type="Proteomes" id="UP000242133"/>
    </source>
</evidence>
<sequence>MRVYQGLYWKMFLVIWLVSLAGMSSVYLLLNSRLDSAHKLEVLEARAQGQARLMLERYEQQDPEWKRADGGRHRLRIWLYSADGAEQLTHWRRPPPEPTLDFELTTASGRVYQARVPLPRDERHAEHLLERLFSLQMVLILLVSALSGGVLSALVVRPIRRLSDHVRDLHEHRDLSLRADRRLSARRDEIGELTREFDRMADYVEQTLSARQQLLQDVSHELRAPLARLQAAAGLLEQRLTRDDPLLQRIERECDRLNSLIGEILAYSRAGQQAVTDESFTLQGVADELMADLRLRQPERPFSVQLEDEGLCYPRGRSQLLCALQNGIENAVRHTDPGVALTLSIRRLADAVELRLRDYGPGVAPDLLTQLFTPFVRGQAASADGFGLGMSIALNAIDQLGGQVDAHNHPQGGLELIIRLPLD</sequence>
<evidence type="ECO:0000256" key="5">
    <source>
        <dbReference type="ARBA" id="ARBA00022553"/>
    </source>
</evidence>
<dbReference type="InterPro" id="IPR004358">
    <property type="entry name" value="Sig_transdc_His_kin-like_C"/>
</dbReference>
<feature type="domain" description="HAMP" evidence="12">
    <location>
        <begin position="153"/>
        <end position="209"/>
    </location>
</feature>
<keyword evidence="7" id="KW-0547">Nucleotide-binding</keyword>
<evidence type="ECO:0000256" key="6">
    <source>
        <dbReference type="ARBA" id="ARBA00022679"/>
    </source>
</evidence>
<gene>
    <name evidence="13" type="ORF">CLV44_11048</name>
</gene>
<dbReference type="InterPro" id="IPR003661">
    <property type="entry name" value="HisK_dim/P_dom"/>
</dbReference>
<dbReference type="PROSITE" id="PS50109">
    <property type="entry name" value="HIS_KIN"/>
    <property type="match status" value="1"/>
</dbReference>
<dbReference type="SMART" id="SM00387">
    <property type="entry name" value="HATPase_c"/>
    <property type="match status" value="1"/>
</dbReference>
<dbReference type="SMART" id="SM00304">
    <property type="entry name" value="HAMP"/>
    <property type="match status" value="1"/>
</dbReference>
<dbReference type="EMBL" id="PYGI01000010">
    <property type="protein sequence ID" value="PSL13867.1"/>
    <property type="molecule type" value="Genomic_DNA"/>
</dbReference>
<dbReference type="InterPro" id="IPR050980">
    <property type="entry name" value="2C_sensor_his_kinase"/>
</dbReference>
<dbReference type="CDD" id="cd00082">
    <property type="entry name" value="HisKA"/>
    <property type="match status" value="1"/>
</dbReference>
<evidence type="ECO:0000256" key="1">
    <source>
        <dbReference type="ARBA" id="ARBA00000085"/>
    </source>
</evidence>
<dbReference type="InterPro" id="IPR036097">
    <property type="entry name" value="HisK_dim/P_sf"/>
</dbReference>
<evidence type="ECO:0000259" key="12">
    <source>
        <dbReference type="PROSITE" id="PS50885"/>
    </source>
</evidence>
<dbReference type="SMART" id="SM00388">
    <property type="entry name" value="HisKA"/>
    <property type="match status" value="1"/>
</dbReference>
<dbReference type="GO" id="GO:0005886">
    <property type="term" value="C:plasma membrane"/>
    <property type="evidence" value="ECO:0007669"/>
    <property type="project" value="UniProtKB-SubCell"/>
</dbReference>
<keyword evidence="10" id="KW-0812">Transmembrane</keyword>
<dbReference type="Gene3D" id="3.30.565.10">
    <property type="entry name" value="Histidine kinase-like ATPase, C-terminal domain"/>
    <property type="match status" value="1"/>
</dbReference>
<keyword evidence="10" id="KW-1133">Transmembrane helix</keyword>
<dbReference type="PRINTS" id="PR00344">
    <property type="entry name" value="BCTRLSENSOR"/>
</dbReference>
<dbReference type="Pfam" id="PF02518">
    <property type="entry name" value="HATPase_c"/>
    <property type="match status" value="1"/>
</dbReference>
<evidence type="ECO:0000256" key="10">
    <source>
        <dbReference type="SAM" id="Phobius"/>
    </source>
</evidence>
<dbReference type="GO" id="GO:0000155">
    <property type="term" value="F:phosphorelay sensor kinase activity"/>
    <property type="evidence" value="ECO:0007669"/>
    <property type="project" value="InterPro"/>
</dbReference>
<comment type="catalytic activity">
    <reaction evidence="1">
        <text>ATP + protein L-histidine = ADP + protein N-phospho-L-histidine.</text>
        <dbReference type="EC" id="2.7.13.3"/>
    </reaction>
</comment>
<dbReference type="Pfam" id="PF00672">
    <property type="entry name" value="HAMP"/>
    <property type="match status" value="1"/>
</dbReference>
<keyword evidence="9" id="KW-0067">ATP-binding</keyword>
<dbReference type="RefSeq" id="WP_211298101.1">
    <property type="nucleotide sequence ID" value="NZ_PYGI01000010.1"/>
</dbReference>
<dbReference type="SUPFAM" id="SSF158472">
    <property type="entry name" value="HAMP domain-like"/>
    <property type="match status" value="1"/>
</dbReference>
<feature type="transmembrane region" description="Helical" evidence="10">
    <location>
        <begin position="7"/>
        <end position="30"/>
    </location>
</feature>
<dbReference type="PANTHER" id="PTHR44936:SF10">
    <property type="entry name" value="SENSOR PROTEIN RSTB"/>
    <property type="match status" value="1"/>
</dbReference>
<evidence type="ECO:0000256" key="2">
    <source>
        <dbReference type="ARBA" id="ARBA00004651"/>
    </source>
</evidence>
<protein>
    <recommendedName>
        <fullName evidence="3">histidine kinase</fullName>
        <ecNumber evidence="3">2.7.13.3</ecNumber>
    </recommendedName>
</protein>
<dbReference type="GO" id="GO:0005524">
    <property type="term" value="F:ATP binding"/>
    <property type="evidence" value="ECO:0007669"/>
    <property type="project" value="UniProtKB-KW"/>
</dbReference>
<dbReference type="SUPFAM" id="SSF55874">
    <property type="entry name" value="ATPase domain of HSP90 chaperone/DNA topoisomerase II/histidine kinase"/>
    <property type="match status" value="1"/>
</dbReference>
<dbReference type="Gene3D" id="1.10.287.130">
    <property type="match status" value="1"/>
</dbReference>
<dbReference type="PANTHER" id="PTHR44936">
    <property type="entry name" value="SENSOR PROTEIN CREC"/>
    <property type="match status" value="1"/>
</dbReference>
<dbReference type="CDD" id="cd06225">
    <property type="entry name" value="HAMP"/>
    <property type="match status" value="1"/>
</dbReference>
<keyword evidence="5" id="KW-0597">Phosphoprotein</keyword>
<dbReference type="Pfam" id="PF00512">
    <property type="entry name" value="HisKA"/>
    <property type="match status" value="1"/>
</dbReference>
<proteinExistence type="predicted"/>
<dbReference type="InterPro" id="IPR003594">
    <property type="entry name" value="HATPase_dom"/>
</dbReference>
<dbReference type="EC" id="2.7.13.3" evidence="3"/>
<reference evidence="13 14" key="1">
    <citation type="submission" date="2018-03" db="EMBL/GenBank/DDBJ databases">
        <title>Genomic Encyclopedia of Archaeal and Bacterial Type Strains, Phase II (KMG-II): from individual species to whole genera.</title>
        <authorList>
            <person name="Goeker M."/>
        </authorList>
    </citation>
    <scope>NUCLEOTIDE SEQUENCE [LARGE SCALE GENOMIC DNA]</scope>
    <source>
        <strain evidence="13 14">DSM 17586</strain>
    </source>
</reference>
<keyword evidence="14" id="KW-1185">Reference proteome</keyword>
<dbReference type="InterPro" id="IPR005467">
    <property type="entry name" value="His_kinase_dom"/>
</dbReference>
<evidence type="ECO:0000256" key="7">
    <source>
        <dbReference type="ARBA" id="ARBA00022741"/>
    </source>
</evidence>
<evidence type="ECO:0000256" key="3">
    <source>
        <dbReference type="ARBA" id="ARBA00012438"/>
    </source>
</evidence>
<evidence type="ECO:0000259" key="11">
    <source>
        <dbReference type="PROSITE" id="PS50109"/>
    </source>
</evidence>
<keyword evidence="10" id="KW-0472">Membrane</keyword>
<feature type="domain" description="Histidine kinase" evidence="11">
    <location>
        <begin position="217"/>
        <end position="423"/>
    </location>
</feature>
<comment type="subcellular location">
    <subcellularLocation>
        <location evidence="2">Cell membrane</location>
        <topology evidence="2">Multi-pass membrane protein</topology>
    </subcellularLocation>
</comment>
<feature type="transmembrane region" description="Helical" evidence="10">
    <location>
        <begin position="133"/>
        <end position="156"/>
    </location>
</feature>
<evidence type="ECO:0000256" key="4">
    <source>
        <dbReference type="ARBA" id="ARBA00022475"/>
    </source>
</evidence>
<dbReference type="SUPFAM" id="SSF47384">
    <property type="entry name" value="Homodimeric domain of signal transducing histidine kinase"/>
    <property type="match status" value="1"/>
</dbReference>
<evidence type="ECO:0000256" key="8">
    <source>
        <dbReference type="ARBA" id="ARBA00022777"/>
    </source>
</evidence>
<dbReference type="Gene3D" id="6.10.340.10">
    <property type="match status" value="1"/>
</dbReference>
<name>A0A2P8EWM3_9GAMM</name>